<proteinExistence type="predicted"/>
<keyword evidence="1" id="KW-0472">Membrane</keyword>
<dbReference type="EnsemblPlants" id="Pp3c7_15290V3.2">
    <property type="protein sequence ID" value="Pp3c7_15290V3.2"/>
    <property type="gene ID" value="Pp3c7_15290"/>
</dbReference>
<dbReference type="EMBL" id="ABEU02000007">
    <property type="status" value="NOT_ANNOTATED_CDS"/>
    <property type="molecule type" value="Genomic_DNA"/>
</dbReference>
<dbReference type="Proteomes" id="UP000006727">
    <property type="component" value="Chromosome 7"/>
</dbReference>
<reference evidence="2" key="3">
    <citation type="submission" date="2020-12" db="UniProtKB">
        <authorList>
            <consortium name="EnsemblPlants"/>
        </authorList>
    </citation>
    <scope>IDENTIFICATION</scope>
</reference>
<evidence type="ECO:0000256" key="1">
    <source>
        <dbReference type="SAM" id="Phobius"/>
    </source>
</evidence>
<name>A0A7I4E503_PHYPA</name>
<keyword evidence="3" id="KW-1185">Reference proteome</keyword>
<evidence type="ECO:0000313" key="2">
    <source>
        <dbReference type="EnsemblPlants" id="Pp3c7_15290V3.2"/>
    </source>
</evidence>
<dbReference type="Gramene" id="Pp3c7_15290V3.2">
    <property type="protein sequence ID" value="Pp3c7_15290V3.2"/>
    <property type="gene ID" value="Pp3c7_15290"/>
</dbReference>
<evidence type="ECO:0000313" key="3">
    <source>
        <dbReference type="Proteomes" id="UP000006727"/>
    </source>
</evidence>
<protein>
    <submittedName>
        <fullName evidence="2">Uncharacterized protein</fullName>
    </submittedName>
</protein>
<reference evidence="2 3" key="1">
    <citation type="journal article" date="2008" name="Science">
        <title>The Physcomitrella genome reveals evolutionary insights into the conquest of land by plants.</title>
        <authorList>
            <person name="Rensing S."/>
            <person name="Lang D."/>
            <person name="Zimmer A."/>
            <person name="Terry A."/>
            <person name="Salamov A."/>
            <person name="Shapiro H."/>
            <person name="Nishiyama T."/>
            <person name="Perroud P.-F."/>
            <person name="Lindquist E."/>
            <person name="Kamisugi Y."/>
            <person name="Tanahashi T."/>
            <person name="Sakakibara K."/>
            <person name="Fujita T."/>
            <person name="Oishi K."/>
            <person name="Shin-I T."/>
            <person name="Kuroki Y."/>
            <person name="Toyoda A."/>
            <person name="Suzuki Y."/>
            <person name="Hashimoto A."/>
            <person name="Yamaguchi K."/>
            <person name="Sugano A."/>
            <person name="Kohara Y."/>
            <person name="Fujiyama A."/>
            <person name="Anterola A."/>
            <person name="Aoki S."/>
            <person name="Ashton N."/>
            <person name="Barbazuk W.B."/>
            <person name="Barker E."/>
            <person name="Bennetzen J."/>
            <person name="Bezanilla M."/>
            <person name="Blankenship R."/>
            <person name="Cho S.H."/>
            <person name="Dutcher S."/>
            <person name="Estelle M."/>
            <person name="Fawcett J.A."/>
            <person name="Gundlach H."/>
            <person name="Hanada K."/>
            <person name="Heyl A."/>
            <person name="Hicks K.A."/>
            <person name="Hugh J."/>
            <person name="Lohr M."/>
            <person name="Mayer K."/>
            <person name="Melkozernov A."/>
            <person name="Murata T."/>
            <person name="Nelson D."/>
            <person name="Pils B."/>
            <person name="Prigge M."/>
            <person name="Reiss B."/>
            <person name="Renner T."/>
            <person name="Rombauts S."/>
            <person name="Rushton P."/>
            <person name="Sanderfoot A."/>
            <person name="Schween G."/>
            <person name="Shiu S.-H."/>
            <person name="Stueber K."/>
            <person name="Theodoulou F.L."/>
            <person name="Tu H."/>
            <person name="Van de Peer Y."/>
            <person name="Verrier P.J."/>
            <person name="Waters E."/>
            <person name="Wood A."/>
            <person name="Yang L."/>
            <person name="Cove D."/>
            <person name="Cuming A."/>
            <person name="Hasebe M."/>
            <person name="Lucas S."/>
            <person name="Mishler D.B."/>
            <person name="Reski R."/>
            <person name="Grigoriev I."/>
            <person name="Quatrano R.S."/>
            <person name="Boore J.L."/>
        </authorList>
    </citation>
    <scope>NUCLEOTIDE SEQUENCE [LARGE SCALE GENOMIC DNA]</scope>
    <source>
        <strain evidence="2 3">cv. Gransden 2004</strain>
    </source>
</reference>
<organism evidence="2 3">
    <name type="scientific">Physcomitrium patens</name>
    <name type="common">Spreading-leaved earth moss</name>
    <name type="synonym">Physcomitrella patens</name>
    <dbReference type="NCBI Taxonomy" id="3218"/>
    <lineage>
        <taxon>Eukaryota</taxon>
        <taxon>Viridiplantae</taxon>
        <taxon>Streptophyta</taxon>
        <taxon>Embryophyta</taxon>
        <taxon>Bryophyta</taxon>
        <taxon>Bryophytina</taxon>
        <taxon>Bryopsida</taxon>
        <taxon>Funariidae</taxon>
        <taxon>Funariales</taxon>
        <taxon>Funariaceae</taxon>
        <taxon>Physcomitrium</taxon>
    </lineage>
</organism>
<accession>A0A7I4E503</accession>
<keyword evidence="1" id="KW-0812">Transmembrane</keyword>
<dbReference type="AlphaFoldDB" id="A0A7I4E503"/>
<gene>
    <name evidence="2" type="primary">LOC112285017</name>
</gene>
<sequence length="211" mass="22899">MNKEKKRCLCSVSFFYNYMFGGGRGILFGSCVFCWWVFVFPLLTILFWVFGFVGWFVAAAWAGRLDEWVGGWIDGWIDGSGEAASTGLMRGAESRCGHPFRSHFGHPFIMPSLPPSSSSVGLMPWQPCVAWIDSALTYPLARSRHHHHQASLAHWSSRCVPACLPAAVSFQVRPGPACCISSSLGAWLRGGGDSAQGGVAGLSCSGFPVFV</sequence>
<reference evidence="2 3" key="2">
    <citation type="journal article" date="2018" name="Plant J.">
        <title>The Physcomitrella patens chromosome-scale assembly reveals moss genome structure and evolution.</title>
        <authorList>
            <person name="Lang D."/>
            <person name="Ullrich K.K."/>
            <person name="Murat F."/>
            <person name="Fuchs J."/>
            <person name="Jenkins J."/>
            <person name="Haas F.B."/>
            <person name="Piednoel M."/>
            <person name="Gundlach H."/>
            <person name="Van Bel M."/>
            <person name="Meyberg R."/>
            <person name="Vives C."/>
            <person name="Morata J."/>
            <person name="Symeonidi A."/>
            <person name="Hiss M."/>
            <person name="Muchero W."/>
            <person name="Kamisugi Y."/>
            <person name="Saleh O."/>
            <person name="Blanc G."/>
            <person name="Decker E.L."/>
            <person name="van Gessel N."/>
            <person name="Grimwood J."/>
            <person name="Hayes R.D."/>
            <person name="Graham S.W."/>
            <person name="Gunter L.E."/>
            <person name="McDaniel S.F."/>
            <person name="Hoernstein S.N.W."/>
            <person name="Larsson A."/>
            <person name="Li F.W."/>
            <person name="Perroud P.F."/>
            <person name="Phillips J."/>
            <person name="Ranjan P."/>
            <person name="Rokshar D.S."/>
            <person name="Rothfels C.J."/>
            <person name="Schneider L."/>
            <person name="Shu S."/>
            <person name="Stevenson D.W."/>
            <person name="Thummler F."/>
            <person name="Tillich M."/>
            <person name="Villarreal Aguilar J.C."/>
            <person name="Widiez T."/>
            <person name="Wong G.K."/>
            <person name="Wymore A."/>
            <person name="Zhang Y."/>
            <person name="Zimmer A.D."/>
            <person name="Quatrano R.S."/>
            <person name="Mayer K.F.X."/>
            <person name="Goodstein D."/>
            <person name="Casacuberta J.M."/>
            <person name="Vandepoele K."/>
            <person name="Reski R."/>
            <person name="Cuming A.C."/>
            <person name="Tuskan G.A."/>
            <person name="Maumus F."/>
            <person name="Salse J."/>
            <person name="Schmutz J."/>
            <person name="Rensing S.A."/>
        </authorList>
    </citation>
    <scope>NUCLEOTIDE SEQUENCE [LARGE SCALE GENOMIC DNA]</scope>
    <source>
        <strain evidence="2 3">cv. Gransden 2004</strain>
    </source>
</reference>
<keyword evidence="1" id="KW-1133">Transmembrane helix</keyword>
<feature type="transmembrane region" description="Helical" evidence="1">
    <location>
        <begin position="45"/>
        <end position="63"/>
    </location>
</feature>
<feature type="transmembrane region" description="Helical" evidence="1">
    <location>
        <begin position="21"/>
        <end position="39"/>
    </location>
</feature>